<keyword evidence="1" id="KW-0732">Signal</keyword>
<sequence length="79" mass="8824">MKAILVSSIILFLLIGPGFSRGTLHGKNMNSEVYGIDYRGPETHTYLPPPNRAGERPINHHRASMVRSKPKRSVKKIVS</sequence>
<dbReference type="EMBL" id="CACSLK010034598">
    <property type="protein sequence ID" value="CAA0842907.1"/>
    <property type="molecule type" value="Genomic_DNA"/>
</dbReference>
<organism evidence="2 3">
    <name type="scientific">Striga hermonthica</name>
    <name type="common">Purple witchweed</name>
    <name type="synonym">Buchnera hermonthica</name>
    <dbReference type="NCBI Taxonomy" id="68872"/>
    <lineage>
        <taxon>Eukaryota</taxon>
        <taxon>Viridiplantae</taxon>
        <taxon>Streptophyta</taxon>
        <taxon>Embryophyta</taxon>
        <taxon>Tracheophyta</taxon>
        <taxon>Spermatophyta</taxon>
        <taxon>Magnoliopsida</taxon>
        <taxon>eudicotyledons</taxon>
        <taxon>Gunneridae</taxon>
        <taxon>Pentapetalae</taxon>
        <taxon>asterids</taxon>
        <taxon>lamiids</taxon>
        <taxon>Lamiales</taxon>
        <taxon>Orobanchaceae</taxon>
        <taxon>Buchnereae</taxon>
        <taxon>Striga</taxon>
    </lineage>
</organism>
<evidence type="ECO:0000313" key="2">
    <source>
        <dbReference type="EMBL" id="CAA0842907.1"/>
    </source>
</evidence>
<accession>A0A9N7P236</accession>
<evidence type="ECO:0000256" key="1">
    <source>
        <dbReference type="SAM" id="SignalP"/>
    </source>
</evidence>
<proteinExistence type="predicted"/>
<gene>
    <name evidence="2" type="ORF">SHERM_08762</name>
</gene>
<comment type="caution">
    <text evidence="2">The sequence shown here is derived from an EMBL/GenBank/DDBJ whole genome shotgun (WGS) entry which is preliminary data.</text>
</comment>
<feature type="chain" id="PRO_5040202650" evidence="1">
    <location>
        <begin position="21"/>
        <end position="79"/>
    </location>
</feature>
<evidence type="ECO:0000313" key="3">
    <source>
        <dbReference type="Proteomes" id="UP001153555"/>
    </source>
</evidence>
<protein>
    <submittedName>
        <fullName evidence="2">Uncharacterized protein</fullName>
    </submittedName>
</protein>
<dbReference type="Proteomes" id="UP001153555">
    <property type="component" value="Unassembled WGS sequence"/>
</dbReference>
<keyword evidence="3" id="KW-1185">Reference proteome</keyword>
<reference evidence="2" key="1">
    <citation type="submission" date="2019-12" db="EMBL/GenBank/DDBJ databases">
        <authorList>
            <person name="Scholes J."/>
        </authorList>
    </citation>
    <scope>NUCLEOTIDE SEQUENCE</scope>
</reference>
<dbReference type="AlphaFoldDB" id="A0A9N7P236"/>
<feature type="signal peptide" evidence="1">
    <location>
        <begin position="1"/>
        <end position="20"/>
    </location>
</feature>
<name>A0A9N7P236_STRHE</name>
<dbReference type="OrthoDB" id="1932094at2759"/>